<keyword evidence="1" id="KW-1133">Transmembrane helix</keyword>
<accession>A0ABN1ZB58</accession>
<evidence type="ECO:0000313" key="3">
    <source>
        <dbReference type="Proteomes" id="UP001501742"/>
    </source>
</evidence>
<gene>
    <name evidence="2" type="ORF">GCM10009627_11680</name>
</gene>
<name>A0ABN1ZB58_9MICO</name>
<keyword evidence="3" id="KW-1185">Reference proteome</keyword>
<sequence length="202" mass="21006">MVVYDSRPIRRARQVVGDVLVLLGIVLAVVVGRDVAGSIARLATIGTRVQSEGTAFQQQLAATARALSGIPLAGDAVSSPLRKASEHAGAVAAAGAQQHDTALHLAHLVGGGLTVVVIALLLLVWVRTRGRFVRVASATSRVDRSPDGAELLALRALVGRDAVVALGPGVVDRWRGRDPQTVAALADLERRSCGLRTRAGRG</sequence>
<keyword evidence="1" id="KW-0472">Membrane</keyword>
<feature type="transmembrane region" description="Helical" evidence="1">
    <location>
        <begin position="105"/>
        <end position="126"/>
    </location>
</feature>
<comment type="caution">
    <text evidence="2">The sequence shown here is derived from an EMBL/GenBank/DDBJ whole genome shotgun (WGS) entry which is preliminary data.</text>
</comment>
<proteinExistence type="predicted"/>
<evidence type="ECO:0000256" key="1">
    <source>
        <dbReference type="SAM" id="Phobius"/>
    </source>
</evidence>
<dbReference type="EMBL" id="BAAAJX010000005">
    <property type="protein sequence ID" value="GAA1492822.1"/>
    <property type="molecule type" value="Genomic_DNA"/>
</dbReference>
<dbReference type="Proteomes" id="UP001501742">
    <property type="component" value="Unassembled WGS sequence"/>
</dbReference>
<keyword evidence="1" id="KW-0812">Transmembrane</keyword>
<protein>
    <submittedName>
        <fullName evidence="2">Uncharacterized protein</fullName>
    </submittedName>
</protein>
<reference evidence="2 3" key="1">
    <citation type="journal article" date="2019" name="Int. J. Syst. Evol. Microbiol.">
        <title>The Global Catalogue of Microorganisms (GCM) 10K type strain sequencing project: providing services to taxonomists for standard genome sequencing and annotation.</title>
        <authorList>
            <consortium name="The Broad Institute Genomics Platform"/>
            <consortium name="The Broad Institute Genome Sequencing Center for Infectious Disease"/>
            <person name="Wu L."/>
            <person name="Ma J."/>
        </authorList>
    </citation>
    <scope>NUCLEOTIDE SEQUENCE [LARGE SCALE GENOMIC DNA]</scope>
    <source>
        <strain evidence="2 3">JCM 12140</strain>
    </source>
</reference>
<organism evidence="2 3">
    <name type="scientific">Curtobacterium herbarum</name>
    <dbReference type="NCBI Taxonomy" id="150122"/>
    <lineage>
        <taxon>Bacteria</taxon>
        <taxon>Bacillati</taxon>
        <taxon>Actinomycetota</taxon>
        <taxon>Actinomycetes</taxon>
        <taxon>Micrococcales</taxon>
        <taxon>Microbacteriaceae</taxon>
        <taxon>Curtobacterium</taxon>
    </lineage>
</organism>
<dbReference type="RefSeq" id="WP_204606753.1">
    <property type="nucleotide sequence ID" value="NZ_BAAAJX010000005.1"/>
</dbReference>
<feature type="transmembrane region" description="Helical" evidence="1">
    <location>
        <begin position="12"/>
        <end position="32"/>
    </location>
</feature>
<evidence type="ECO:0000313" key="2">
    <source>
        <dbReference type="EMBL" id="GAA1492822.1"/>
    </source>
</evidence>